<proteinExistence type="predicted"/>
<gene>
    <name evidence="1" type="ORF">LCGC14_1254190</name>
</gene>
<sequence length="58" mass="6531">MTTATKKRKTRVTKPVVIKVVETPMVEVPVEKCFYCRESKYEPSTTGCPVSGHTQKQS</sequence>
<evidence type="ECO:0000313" key="1">
    <source>
        <dbReference type="EMBL" id="KKM88890.1"/>
    </source>
</evidence>
<protein>
    <submittedName>
        <fullName evidence="1">Uncharacterized protein</fullName>
    </submittedName>
</protein>
<dbReference type="AlphaFoldDB" id="A0A0F9NJ79"/>
<name>A0A0F9NJ79_9ZZZZ</name>
<dbReference type="EMBL" id="LAZR01006899">
    <property type="protein sequence ID" value="KKM88890.1"/>
    <property type="molecule type" value="Genomic_DNA"/>
</dbReference>
<reference evidence="1" key="1">
    <citation type="journal article" date="2015" name="Nature">
        <title>Complex archaea that bridge the gap between prokaryotes and eukaryotes.</title>
        <authorList>
            <person name="Spang A."/>
            <person name="Saw J.H."/>
            <person name="Jorgensen S.L."/>
            <person name="Zaremba-Niedzwiedzka K."/>
            <person name="Martijn J."/>
            <person name="Lind A.E."/>
            <person name="van Eijk R."/>
            <person name="Schleper C."/>
            <person name="Guy L."/>
            <person name="Ettema T.J."/>
        </authorList>
    </citation>
    <scope>NUCLEOTIDE SEQUENCE</scope>
</reference>
<comment type="caution">
    <text evidence="1">The sequence shown here is derived from an EMBL/GenBank/DDBJ whole genome shotgun (WGS) entry which is preliminary data.</text>
</comment>
<accession>A0A0F9NJ79</accession>
<organism evidence="1">
    <name type="scientific">marine sediment metagenome</name>
    <dbReference type="NCBI Taxonomy" id="412755"/>
    <lineage>
        <taxon>unclassified sequences</taxon>
        <taxon>metagenomes</taxon>
        <taxon>ecological metagenomes</taxon>
    </lineage>
</organism>